<proteinExistence type="predicted"/>
<name>A0ACD3A5G6_9AGAR</name>
<reference evidence="1 2" key="1">
    <citation type="journal article" date="2019" name="Nat. Ecol. Evol.">
        <title>Megaphylogeny resolves global patterns of mushroom evolution.</title>
        <authorList>
            <person name="Varga T."/>
            <person name="Krizsan K."/>
            <person name="Foldi C."/>
            <person name="Dima B."/>
            <person name="Sanchez-Garcia M."/>
            <person name="Sanchez-Ramirez S."/>
            <person name="Szollosi G.J."/>
            <person name="Szarkandi J.G."/>
            <person name="Papp V."/>
            <person name="Albert L."/>
            <person name="Andreopoulos W."/>
            <person name="Angelini C."/>
            <person name="Antonin V."/>
            <person name="Barry K.W."/>
            <person name="Bougher N.L."/>
            <person name="Buchanan P."/>
            <person name="Buyck B."/>
            <person name="Bense V."/>
            <person name="Catcheside P."/>
            <person name="Chovatia M."/>
            <person name="Cooper J."/>
            <person name="Damon W."/>
            <person name="Desjardin D."/>
            <person name="Finy P."/>
            <person name="Geml J."/>
            <person name="Haridas S."/>
            <person name="Hughes K."/>
            <person name="Justo A."/>
            <person name="Karasinski D."/>
            <person name="Kautmanova I."/>
            <person name="Kiss B."/>
            <person name="Kocsube S."/>
            <person name="Kotiranta H."/>
            <person name="LaButti K.M."/>
            <person name="Lechner B.E."/>
            <person name="Liimatainen K."/>
            <person name="Lipzen A."/>
            <person name="Lukacs Z."/>
            <person name="Mihaltcheva S."/>
            <person name="Morgado L.N."/>
            <person name="Niskanen T."/>
            <person name="Noordeloos M.E."/>
            <person name="Ohm R.A."/>
            <person name="Ortiz-Santana B."/>
            <person name="Ovrebo C."/>
            <person name="Racz N."/>
            <person name="Riley R."/>
            <person name="Savchenko A."/>
            <person name="Shiryaev A."/>
            <person name="Soop K."/>
            <person name="Spirin V."/>
            <person name="Szebenyi C."/>
            <person name="Tomsovsky M."/>
            <person name="Tulloss R.E."/>
            <person name="Uehling J."/>
            <person name="Grigoriev I.V."/>
            <person name="Vagvolgyi C."/>
            <person name="Papp T."/>
            <person name="Martin F.M."/>
            <person name="Miettinen O."/>
            <person name="Hibbett D.S."/>
            <person name="Nagy L.G."/>
        </authorList>
    </citation>
    <scope>NUCLEOTIDE SEQUENCE [LARGE SCALE GENOMIC DNA]</scope>
    <source>
        <strain evidence="1 2">NL-1719</strain>
    </source>
</reference>
<keyword evidence="2" id="KW-1185">Reference proteome</keyword>
<evidence type="ECO:0000313" key="1">
    <source>
        <dbReference type="EMBL" id="TFK60894.1"/>
    </source>
</evidence>
<accession>A0ACD3A5G6</accession>
<sequence length="78" mass="8622">MTSVILVDLVLAWGCLLLLKTEMVEDADLEPRSLTIRRVVNIVAGVMLSRLVSPMSEQGMFLSTCYRRGLVIGTCSFC</sequence>
<dbReference type="EMBL" id="ML208720">
    <property type="protein sequence ID" value="TFK60894.1"/>
    <property type="molecule type" value="Genomic_DNA"/>
</dbReference>
<gene>
    <name evidence="1" type="ORF">BDN72DRAFT_850185</name>
</gene>
<dbReference type="Proteomes" id="UP000308600">
    <property type="component" value="Unassembled WGS sequence"/>
</dbReference>
<protein>
    <submittedName>
        <fullName evidence="1">Uncharacterized protein</fullName>
    </submittedName>
</protein>
<evidence type="ECO:0000313" key="2">
    <source>
        <dbReference type="Proteomes" id="UP000308600"/>
    </source>
</evidence>
<organism evidence="1 2">
    <name type="scientific">Pluteus cervinus</name>
    <dbReference type="NCBI Taxonomy" id="181527"/>
    <lineage>
        <taxon>Eukaryota</taxon>
        <taxon>Fungi</taxon>
        <taxon>Dikarya</taxon>
        <taxon>Basidiomycota</taxon>
        <taxon>Agaricomycotina</taxon>
        <taxon>Agaricomycetes</taxon>
        <taxon>Agaricomycetidae</taxon>
        <taxon>Agaricales</taxon>
        <taxon>Pluteineae</taxon>
        <taxon>Pluteaceae</taxon>
        <taxon>Pluteus</taxon>
    </lineage>
</organism>